<dbReference type="InterPro" id="IPR050767">
    <property type="entry name" value="Sel1_AlgK"/>
</dbReference>
<dbReference type="SUPFAM" id="SSF81901">
    <property type="entry name" value="HCP-like"/>
    <property type="match status" value="1"/>
</dbReference>
<evidence type="ECO:0008006" key="5">
    <source>
        <dbReference type="Google" id="ProtNLM"/>
    </source>
</evidence>
<feature type="signal peptide" evidence="2">
    <location>
        <begin position="1"/>
        <end position="21"/>
    </location>
</feature>
<keyword evidence="2" id="KW-0732">Signal</keyword>
<dbReference type="PANTHER" id="PTHR11102">
    <property type="entry name" value="SEL-1-LIKE PROTEIN"/>
    <property type="match status" value="1"/>
</dbReference>
<dbReference type="SMART" id="SM00671">
    <property type="entry name" value="SEL1"/>
    <property type="match status" value="4"/>
</dbReference>
<feature type="region of interest" description="Disordered" evidence="1">
    <location>
        <begin position="265"/>
        <end position="295"/>
    </location>
</feature>
<feature type="chain" id="PRO_5045389427" description="Lipoprotein" evidence="2">
    <location>
        <begin position="22"/>
        <end position="295"/>
    </location>
</feature>
<dbReference type="InterPro" id="IPR006597">
    <property type="entry name" value="Sel1-like"/>
</dbReference>
<dbReference type="PANTHER" id="PTHR11102:SF159">
    <property type="entry name" value="SEL1 REPEAT FAMILY PROTEIN"/>
    <property type="match status" value="1"/>
</dbReference>
<name>A0A1H4PHN3_PSETA</name>
<dbReference type="Proteomes" id="UP000183155">
    <property type="component" value="Unassembled WGS sequence"/>
</dbReference>
<evidence type="ECO:0000313" key="3">
    <source>
        <dbReference type="EMBL" id="SEC06916.1"/>
    </source>
</evidence>
<dbReference type="Gene3D" id="1.25.40.10">
    <property type="entry name" value="Tetratricopeptide repeat domain"/>
    <property type="match status" value="1"/>
</dbReference>
<organism evidence="3 4">
    <name type="scientific">Pseudomonas taetrolens</name>
    <dbReference type="NCBI Taxonomy" id="47884"/>
    <lineage>
        <taxon>Bacteria</taxon>
        <taxon>Pseudomonadati</taxon>
        <taxon>Pseudomonadota</taxon>
        <taxon>Gammaproteobacteria</taxon>
        <taxon>Pseudomonadales</taxon>
        <taxon>Pseudomonadaceae</taxon>
        <taxon>Pseudomonas</taxon>
    </lineage>
</organism>
<dbReference type="EMBL" id="FNRS01000001">
    <property type="protein sequence ID" value="SEC06916.1"/>
    <property type="molecule type" value="Genomic_DNA"/>
</dbReference>
<accession>A0A1H4PHN3</accession>
<evidence type="ECO:0000256" key="2">
    <source>
        <dbReference type="SAM" id="SignalP"/>
    </source>
</evidence>
<feature type="compositionally biased region" description="Basic and acidic residues" evidence="1">
    <location>
        <begin position="282"/>
        <end position="295"/>
    </location>
</feature>
<dbReference type="Pfam" id="PF08238">
    <property type="entry name" value="Sel1"/>
    <property type="match status" value="3"/>
</dbReference>
<dbReference type="InterPro" id="IPR011990">
    <property type="entry name" value="TPR-like_helical_dom_sf"/>
</dbReference>
<reference evidence="3 4" key="1">
    <citation type="submission" date="2016-10" db="EMBL/GenBank/DDBJ databases">
        <authorList>
            <person name="Varghese N."/>
            <person name="Submissions S."/>
        </authorList>
    </citation>
    <scope>NUCLEOTIDE SEQUENCE [LARGE SCALE GENOMIC DNA]</scope>
    <source>
        <strain evidence="3 4">BS3652</strain>
    </source>
</reference>
<gene>
    <name evidence="3" type="ORF">SAMN04490203_1733</name>
</gene>
<evidence type="ECO:0000256" key="1">
    <source>
        <dbReference type="SAM" id="MobiDB-lite"/>
    </source>
</evidence>
<evidence type="ECO:0000313" key="4">
    <source>
        <dbReference type="Proteomes" id="UP000183155"/>
    </source>
</evidence>
<keyword evidence="4" id="KW-1185">Reference proteome</keyword>
<dbReference type="RefSeq" id="WP_408634584.1">
    <property type="nucleotide sequence ID" value="NZ_FNRS01000001.1"/>
</dbReference>
<proteinExistence type="predicted"/>
<comment type="caution">
    <text evidence="3">The sequence shown here is derived from an EMBL/GenBank/DDBJ whole genome shotgun (WGS) entry which is preliminary data.</text>
</comment>
<protein>
    <recommendedName>
        <fullName evidence="5">Lipoprotein</fullName>
    </recommendedName>
</protein>
<sequence length="295" mass="33454">MHIIQRCALMLFLTVGTTAMAEPAPFVCVHEKDHLPALDPLADSWYREAAALAKPGTRRPWARIVELYGKAVERNHWKAMHNLAALYRTGWPGSIEQDRQKSLDLYQRMIDLGVPQGFYNMAAMIGNKAGVKNPATDGLTFLDKAARMGNPAALTELGKLYIYYGKKEDLGLQYTRCAAEQGYGQANYELALYYEILKSNYPIALQHYQVALSQGHSSSALVMKYAFSSSSKPNSRMWYAPDDSLYEVYAEYYSQLRNDPDIRFPTLMKDHPLPPHPTQGYDAERPDWKPEHARP</sequence>